<dbReference type="Gene3D" id="2.40.420.20">
    <property type="match status" value="1"/>
</dbReference>
<dbReference type="InterPro" id="IPR006143">
    <property type="entry name" value="RND_pump_MFP"/>
</dbReference>
<comment type="caution">
    <text evidence="9">The sequence shown here is derived from an EMBL/GenBank/DDBJ whole genome shotgun (WGS) entry which is preliminary data.</text>
</comment>
<reference evidence="9 10" key="1">
    <citation type="submission" date="2014-07" db="EMBL/GenBank/DDBJ databases">
        <title>Draft Genome Sequence of Gephyronic Acid Producer, Cystobacter violaceus Strain Cb vi76.</title>
        <authorList>
            <person name="Stevens D.C."/>
            <person name="Young J."/>
            <person name="Carmichael R."/>
            <person name="Tan J."/>
            <person name="Taylor R.E."/>
        </authorList>
    </citation>
    <scope>NUCLEOTIDE SEQUENCE [LARGE SCALE GENOMIC DNA]</scope>
    <source>
        <strain evidence="9 10">Cb vi76</strain>
    </source>
</reference>
<dbReference type="Pfam" id="PF25876">
    <property type="entry name" value="HH_MFP_RND"/>
    <property type="match status" value="1"/>
</dbReference>
<feature type="coiled-coil region" evidence="3">
    <location>
        <begin position="145"/>
        <end position="172"/>
    </location>
</feature>
<evidence type="ECO:0000259" key="5">
    <source>
        <dbReference type="Pfam" id="PF25876"/>
    </source>
</evidence>
<feature type="chain" id="PRO_5001781693" evidence="4">
    <location>
        <begin position="24"/>
        <end position="394"/>
    </location>
</feature>
<dbReference type="Pfam" id="PF25917">
    <property type="entry name" value="BSH_RND"/>
    <property type="match status" value="1"/>
</dbReference>
<dbReference type="GO" id="GO:0022857">
    <property type="term" value="F:transmembrane transporter activity"/>
    <property type="evidence" value="ECO:0007669"/>
    <property type="project" value="InterPro"/>
</dbReference>
<gene>
    <name evidence="9" type="ORF">Q664_11465</name>
</gene>
<name>A0A084SXB3_9BACT</name>
<dbReference type="PANTHER" id="PTHR30158:SF3">
    <property type="entry name" value="MULTIDRUG EFFLUX PUMP SUBUNIT ACRA-RELATED"/>
    <property type="match status" value="1"/>
</dbReference>
<proteinExistence type="inferred from homology"/>
<dbReference type="NCBIfam" id="TIGR01730">
    <property type="entry name" value="RND_mfp"/>
    <property type="match status" value="1"/>
</dbReference>
<feature type="domain" description="Multidrug resistance protein MdtA-like C-terminal permuted SH3" evidence="8">
    <location>
        <begin position="308"/>
        <end position="369"/>
    </location>
</feature>
<dbReference type="EMBL" id="JPMI01000072">
    <property type="protein sequence ID" value="KFA93098.1"/>
    <property type="molecule type" value="Genomic_DNA"/>
</dbReference>
<organism evidence="9 10">
    <name type="scientific">Archangium violaceum Cb vi76</name>
    <dbReference type="NCBI Taxonomy" id="1406225"/>
    <lineage>
        <taxon>Bacteria</taxon>
        <taxon>Pseudomonadati</taxon>
        <taxon>Myxococcota</taxon>
        <taxon>Myxococcia</taxon>
        <taxon>Myxococcales</taxon>
        <taxon>Cystobacterineae</taxon>
        <taxon>Archangiaceae</taxon>
        <taxon>Archangium</taxon>
    </lineage>
</organism>
<dbReference type="GO" id="GO:0005886">
    <property type="term" value="C:plasma membrane"/>
    <property type="evidence" value="ECO:0007669"/>
    <property type="project" value="TreeGrafter"/>
</dbReference>
<dbReference type="Proteomes" id="UP000028547">
    <property type="component" value="Unassembled WGS sequence"/>
</dbReference>
<comment type="subcellular location">
    <subcellularLocation>
        <location evidence="1">Cell envelope</location>
    </subcellularLocation>
</comment>
<dbReference type="Pfam" id="PF25944">
    <property type="entry name" value="Beta-barrel_RND"/>
    <property type="match status" value="1"/>
</dbReference>
<sequence>MPSARTRTPFFSALALASLLGSAACNKPPEAPPSAAPPAVEVGAITLQPSSIPVLDELPGRIAPMRSAEVRPRVSGIIVERVFRQGGSVKAGEVLFKLDASMYEVERASAKAVLARAEVTASEALQQAQRGEKLLADGVVTQEQHETLQAALRRAEADVAAAKAALRRAELNLEYTTIRAPIGGRIGRALVTEGALVSAGDPTALALIQQLDPVYVDFTQPAMELRRLRQALKDGHVQGGSSEQANIQLILDDGALYEKAGRLLFSDVSVDPGSGQVTLRGEFPNPDAELLPGMYVRGRVEQGTLSEALVVPQQAIQRDNTGKSQVFVVAGNGTAEVRPVRVSRTYQEQAVIQEGLKAGEQVIVEGFQKFGAGSPVKPVAWRTTGAGIQPSQPR</sequence>
<dbReference type="GO" id="GO:0046677">
    <property type="term" value="P:response to antibiotic"/>
    <property type="evidence" value="ECO:0007669"/>
    <property type="project" value="TreeGrafter"/>
</dbReference>
<dbReference type="InterPro" id="IPR058626">
    <property type="entry name" value="MdtA-like_b-barrel"/>
</dbReference>
<keyword evidence="4" id="KW-0732">Signal</keyword>
<dbReference type="FunFam" id="2.40.420.20:FF:000001">
    <property type="entry name" value="Efflux RND transporter periplasmic adaptor subunit"/>
    <property type="match status" value="1"/>
</dbReference>
<evidence type="ECO:0000313" key="10">
    <source>
        <dbReference type="Proteomes" id="UP000028547"/>
    </source>
</evidence>
<evidence type="ECO:0000259" key="7">
    <source>
        <dbReference type="Pfam" id="PF25944"/>
    </source>
</evidence>
<feature type="domain" description="Multidrug resistance protein MdtA-like alpha-helical hairpin" evidence="5">
    <location>
        <begin position="108"/>
        <end position="176"/>
    </location>
</feature>
<dbReference type="AlphaFoldDB" id="A0A084SXB3"/>
<dbReference type="InterPro" id="IPR058627">
    <property type="entry name" value="MdtA-like_C"/>
</dbReference>
<dbReference type="Gene3D" id="1.10.287.470">
    <property type="entry name" value="Helix hairpin bin"/>
    <property type="match status" value="1"/>
</dbReference>
<evidence type="ECO:0000256" key="1">
    <source>
        <dbReference type="ARBA" id="ARBA00004196"/>
    </source>
</evidence>
<dbReference type="Gene3D" id="2.40.30.170">
    <property type="match status" value="1"/>
</dbReference>
<protein>
    <submittedName>
        <fullName evidence="9">RND transporter</fullName>
    </submittedName>
</protein>
<dbReference type="GO" id="GO:0030313">
    <property type="term" value="C:cell envelope"/>
    <property type="evidence" value="ECO:0007669"/>
    <property type="project" value="UniProtKB-SubCell"/>
</dbReference>
<evidence type="ECO:0000256" key="4">
    <source>
        <dbReference type="SAM" id="SignalP"/>
    </source>
</evidence>
<dbReference type="PANTHER" id="PTHR30158">
    <property type="entry name" value="ACRA/E-RELATED COMPONENT OF DRUG EFFLUX TRANSPORTER"/>
    <property type="match status" value="1"/>
</dbReference>
<keyword evidence="3" id="KW-0175">Coiled coil</keyword>
<feature type="signal peptide" evidence="4">
    <location>
        <begin position="1"/>
        <end position="23"/>
    </location>
</feature>
<feature type="domain" description="Multidrug resistance protein MdtA-like barrel-sandwich hybrid" evidence="6">
    <location>
        <begin position="66"/>
        <end position="209"/>
    </location>
</feature>
<evidence type="ECO:0000259" key="8">
    <source>
        <dbReference type="Pfam" id="PF25967"/>
    </source>
</evidence>
<evidence type="ECO:0000259" key="6">
    <source>
        <dbReference type="Pfam" id="PF25917"/>
    </source>
</evidence>
<evidence type="ECO:0000313" key="9">
    <source>
        <dbReference type="EMBL" id="KFA93098.1"/>
    </source>
</evidence>
<dbReference type="Pfam" id="PF25967">
    <property type="entry name" value="RND-MFP_C"/>
    <property type="match status" value="1"/>
</dbReference>
<comment type="similarity">
    <text evidence="2">Belongs to the membrane fusion protein (MFP) (TC 8.A.1) family.</text>
</comment>
<feature type="domain" description="Multidrug resistance protein MdtA-like beta-barrel" evidence="7">
    <location>
        <begin position="213"/>
        <end position="303"/>
    </location>
</feature>
<dbReference type="PROSITE" id="PS51257">
    <property type="entry name" value="PROKAR_LIPOPROTEIN"/>
    <property type="match status" value="1"/>
</dbReference>
<evidence type="ECO:0000256" key="3">
    <source>
        <dbReference type="SAM" id="Coils"/>
    </source>
</evidence>
<dbReference type="Gene3D" id="2.40.50.100">
    <property type="match status" value="1"/>
</dbReference>
<evidence type="ECO:0000256" key="2">
    <source>
        <dbReference type="ARBA" id="ARBA00009477"/>
    </source>
</evidence>
<dbReference type="SUPFAM" id="SSF111369">
    <property type="entry name" value="HlyD-like secretion proteins"/>
    <property type="match status" value="1"/>
</dbReference>
<dbReference type="InterPro" id="IPR058625">
    <property type="entry name" value="MdtA-like_BSH"/>
</dbReference>
<dbReference type="InterPro" id="IPR058624">
    <property type="entry name" value="MdtA-like_HH"/>
</dbReference>
<dbReference type="RefSeq" id="WP_043393397.1">
    <property type="nucleotide sequence ID" value="NZ_JPMI01000072.1"/>
</dbReference>
<accession>A0A084SXB3</accession>